<keyword evidence="1" id="KW-0479">Metal-binding</keyword>
<dbReference type="PANTHER" id="PTHR12320:SF1">
    <property type="entry name" value="PROTEIN PHOSPHATASE PTC7 HOMOLOG"/>
    <property type="match status" value="1"/>
</dbReference>
<comment type="catalytic activity">
    <reaction evidence="1">
        <text>O-phospho-L-threonyl-[protein] + H2O = L-threonyl-[protein] + phosphate</text>
        <dbReference type="Rhea" id="RHEA:47004"/>
        <dbReference type="Rhea" id="RHEA-COMP:11060"/>
        <dbReference type="Rhea" id="RHEA-COMP:11605"/>
        <dbReference type="ChEBI" id="CHEBI:15377"/>
        <dbReference type="ChEBI" id="CHEBI:30013"/>
        <dbReference type="ChEBI" id="CHEBI:43474"/>
        <dbReference type="ChEBI" id="CHEBI:61977"/>
        <dbReference type="EC" id="3.1.3.16"/>
    </reaction>
</comment>
<dbReference type="RefSeq" id="XP_005538704.1">
    <property type="nucleotide sequence ID" value="XM_005538647.1"/>
</dbReference>
<sequence>MPSRRYVFAMRSLGRQRGGTLFKETPSSLRQPVEPDNPLQFVINTCVYRGSLFSSASALRCLRGQHSHEAQRRCGVAKLSLRSEPHNEQRPLAVSEQRCVFRCGTYQIIGDRPSAEQGTTFPGEALLLSGSTDTVFVCEGKGAVGLADCGHVLYATERGVVRAAFAPIKDTRDVELAHMYTAQYHVRNILDGFIEQVLFSESEQDTARGRNWQPRFELLSCLRDAVTHMRPPEAVRSVSVLAACLANNGNLLYAVRTGNIGFLVIRDQTIVFSSLNGIEGNPETQRTSITIETCTGDVVPIYLDVFRLRAYDTVIFGTDGLFDNISESQILALVCPVSSAYDSNLAVANRTCLGTFTHIDPVLLSYQLAQLAHNFSSCTNCDPYISERMPRLVCPGKGDDASVIVAQLEPESEPEPESP</sequence>
<comment type="similarity">
    <text evidence="1">Belongs to the PP2C family.</text>
</comment>
<comment type="catalytic activity">
    <reaction evidence="1">
        <text>O-phospho-L-seryl-[protein] + H2O = L-seryl-[protein] + phosphate</text>
        <dbReference type="Rhea" id="RHEA:20629"/>
        <dbReference type="Rhea" id="RHEA-COMP:9863"/>
        <dbReference type="Rhea" id="RHEA-COMP:11604"/>
        <dbReference type="ChEBI" id="CHEBI:15377"/>
        <dbReference type="ChEBI" id="CHEBI:29999"/>
        <dbReference type="ChEBI" id="CHEBI:43474"/>
        <dbReference type="ChEBI" id="CHEBI:83421"/>
        <dbReference type="EC" id="3.1.3.16"/>
    </reaction>
</comment>
<proteinExistence type="inferred from homology"/>
<evidence type="ECO:0000256" key="1">
    <source>
        <dbReference type="RuleBase" id="RU366020"/>
    </source>
</evidence>
<keyword evidence="1" id="KW-0460">Magnesium</keyword>
<organism evidence="2 3">
    <name type="scientific">Cyanidioschyzon merolae (strain NIES-3377 / 10D)</name>
    <name type="common">Unicellular red alga</name>
    <dbReference type="NCBI Taxonomy" id="280699"/>
    <lineage>
        <taxon>Eukaryota</taxon>
        <taxon>Rhodophyta</taxon>
        <taxon>Bangiophyceae</taxon>
        <taxon>Cyanidiales</taxon>
        <taxon>Cyanidiaceae</taxon>
        <taxon>Cyanidioschyzon</taxon>
    </lineage>
</organism>
<dbReference type="AlphaFoldDB" id="M1VLP8"/>
<name>M1VLP8_CYAM1</name>
<accession>M1VLP8</accession>
<dbReference type="GeneID" id="16997287"/>
<dbReference type="Proteomes" id="UP000007014">
    <property type="component" value="Chromosome 19"/>
</dbReference>
<dbReference type="GO" id="GO:0046872">
    <property type="term" value="F:metal ion binding"/>
    <property type="evidence" value="ECO:0007669"/>
    <property type="project" value="UniProtKB-UniRule"/>
</dbReference>
<keyword evidence="1" id="KW-0464">Manganese</keyword>
<reference evidence="2 3" key="2">
    <citation type="journal article" date="2007" name="BMC Biol.">
        <title>A 100%-complete sequence reveals unusually simple genomic features in the hot-spring red alga Cyanidioschyzon merolae.</title>
        <authorList>
            <person name="Nozaki H."/>
            <person name="Takano H."/>
            <person name="Misumi O."/>
            <person name="Terasawa K."/>
            <person name="Matsuzaki M."/>
            <person name="Maruyama S."/>
            <person name="Nishida K."/>
            <person name="Yagisawa F."/>
            <person name="Yoshida Y."/>
            <person name="Fujiwara T."/>
            <person name="Takio S."/>
            <person name="Tamura K."/>
            <person name="Chung S.J."/>
            <person name="Nakamura S."/>
            <person name="Kuroiwa H."/>
            <person name="Tanaka K."/>
            <person name="Sato N."/>
            <person name="Kuroiwa T."/>
        </authorList>
    </citation>
    <scope>NUCLEOTIDE SEQUENCE [LARGE SCALE GENOMIC DNA]</scope>
    <source>
        <strain evidence="2 3">10D</strain>
    </source>
</reference>
<protein>
    <recommendedName>
        <fullName evidence="1">Protein phosphatase</fullName>
        <ecNumber evidence="1">3.1.3.16</ecNumber>
    </recommendedName>
</protein>
<dbReference type="EMBL" id="AP006501">
    <property type="protein sequence ID" value="BAM82668.1"/>
    <property type="molecule type" value="Genomic_DNA"/>
</dbReference>
<gene>
    <name evidence="2" type="ORF">CYME_CMS015C</name>
</gene>
<keyword evidence="1" id="KW-0378">Hydrolase</keyword>
<dbReference type="KEGG" id="cme:CYME_CMS015C"/>
<keyword evidence="1" id="KW-0904">Protein phosphatase</keyword>
<dbReference type="EC" id="3.1.3.16" evidence="1"/>
<dbReference type="Gramene" id="CMS015CT">
    <property type="protein sequence ID" value="CMS015CT"/>
    <property type="gene ID" value="CMS015C"/>
</dbReference>
<evidence type="ECO:0000313" key="3">
    <source>
        <dbReference type="Proteomes" id="UP000007014"/>
    </source>
</evidence>
<dbReference type="InterPro" id="IPR036457">
    <property type="entry name" value="PPM-type-like_dom_sf"/>
</dbReference>
<dbReference type="OrthoDB" id="3828at2759"/>
<evidence type="ECO:0000313" key="2">
    <source>
        <dbReference type="EMBL" id="BAM82668.1"/>
    </source>
</evidence>
<dbReference type="HOGENOM" id="CLU_656163_0_0_1"/>
<dbReference type="GO" id="GO:0004722">
    <property type="term" value="F:protein serine/threonine phosphatase activity"/>
    <property type="evidence" value="ECO:0007669"/>
    <property type="project" value="UniProtKB-EC"/>
</dbReference>
<comment type="cofactor">
    <cofactor evidence="1">
        <name>Mn(2+)</name>
        <dbReference type="ChEBI" id="CHEBI:29035"/>
    </cofactor>
</comment>
<reference evidence="2 3" key="1">
    <citation type="journal article" date="2004" name="Nature">
        <title>Genome sequence of the ultrasmall unicellular red alga Cyanidioschyzon merolae 10D.</title>
        <authorList>
            <person name="Matsuzaki M."/>
            <person name="Misumi O."/>
            <person name="Shin-i T."/>
            <person name="Maruyama S."/>
            <person name="Takahara M."/>
            <person name="Miyagishima S."/>
            <person name="Mori T."/>
            <person name="Nishida K."/>
            <person name="Yagisawa F."/>
            <person name="Nishida K."/>
            <person name="Yoshida Y."/>
            <person name="Nishimura Y."/>
            <person name="Nakao S."/>
            <person name="Kobayashi T."/>
            <person name="Momoyama Y."/>
            <person name="Higashiyama T."/>
            <person name="Minoda A."/>
            <person name="Sano M."/>
            <person name="Nomoto H."/>
            <person name="Oishi K."/>
            <person name="Hayashi H."/>
            <person name="Ohta F."/>
            <person name="Nishizaka S."/>
            <person name="Haga S."/>
            <person name="Miura S."/>
            <person name="Morishita T."/>
            <person name="Kabeya Y."/>
            <person name="Terasawa K."/>
            <person name="Suzuki Y."/>
            <person name="Ishii Y."/>
            <person name="Asakawa S."/>
            <person name="Takano H."/>
            <person name="Ohta N."/>
            <person name="Kuroiwa H."/>
            <person name="Tanaka K."/>
            <person name="Shimizu N."/>
            <person name="Sugano S."/>
            <person name="Sato N."/>
            <person name="Nozaki H."/>
            <person name="Ogasawara N."/>
            <person name="Kohara Y."/>
            <person name="Kuroiwa T."/>
        </authorList>
    </citation>
    <scope>NUCLEOTIDE SEQUENCE [LARGE SCALE GENOMIC DNA]</scope>
    <source>
        <strain evidence="2 3">10D</strain>
    </source>
</reference>
<keyword evidence="3" id="KW-1185">Reference proteome</keyword>
<dbReference type="InterPro" id="IPR039123">
    <property type="entry name" value="PPTC7"/>
</dbReference>
<dbReference type="SUPFAM" id="SSF81606">
    <property type="entry name" value="PP2C-like"/>
    <property type="match status" value="1"/>
</dbReference>
<comment type="cofactor">
    <cofactor evidence="1">
        <name>Mg(2+)</name>
        <dbReference type="ChEBI" id="CHEBI:18420"/>
    </cofactor>
</comment>
<dbReference type="PANTHER" id="PTHR12320">
    <property type="entry name" value="PROTEIN PHOSPHATASE 2C"/>
    <property type="match status" value="1"/>
</dbReference>